<evidence type="ECO:0000313" key="2">
    <source>
        <dbReference type="Proteomes" id="UP001304895"/>
    </source>
</evidence>
<dbReference type="AlphaFoldDB" id="A0AAN6UTL9"/>
<reference evidence="1" key="1">
    <citation type="journal article" date="2023" name="Mol. Phylogenet. Evol.">
        <title>Genome-scale phylogeny and comparative genomics of the fungal order Sordariales.</title>
        <authorList>
            <person name="Hensen N."/>
            <person name="Bonometti L."/>
            <person name="Westerberg I."/>
            <person name="Brannstrom I.O."/>
            <person name="Guillou S."/>
            <person name="Cros-Aarteil S."/>
            <person name="Calhoun S."/>
            <person name="Haridas S."/>
            <person name="Kuo A."/>
            <person name="Mondo S."/>
            <person name="Pangilinan J."/>
            <person name="Riley R."/>
            <person name="LaButti K."/>
            <person name="Andreopoulos B."/>
            <person name="Lipzen A."/>
            <person name="Chen C."/>
            <person name="Yan M."/>
            <person name="Daum C."/>
            <person name="Ng V."/>
            <person name="Clum A."/>
            <person name="Steindorff A."/>
            <person name="Ohm R.A."/>
            <person name="Martin F."/>
            <person name="Silar P."/>
            <person name="Natvig D.O."/>
            <person name="Lalanne C."/>
            <person name="Gautier V."/>
            <person name="Ament-Velasquez S.L."/>
            <person name="Kruys A."/>
            <person name="Hutchinson M.I."/>
            <person name="Powell A.J."/>
            <person name="Barry K."/>
            <person name="Miller A.N."/>
            <person name="Grigoriev I.V."/>
            <person name="Debuchy R."/>
            <person name="Gladieux P."/>
            <person name="Hiltunen Thoren M."/>
            <person name="Johannesson H."/>
        </authorList>
    </citation>
    <scope>NUCLEOTIDE SEQUENCE</scope>
    <source>
        <strain evidence="1">CBS 123565</strain>
    </source>
</reference>
<comment type="caution">
    <text evidence="1">The sequence shown here is derived from an EMBL/GenBank/DDBJ whole genome shotgun (WGS) entry which is preliminary data.</text>
</comment>
<accession>A0AAN6UTL9</accession>
<reference evidence="1" key="2">
    <citation type="submission" date="2023-05" db="EMBL/GenBank/DDBJ databases">
        <authorList>
            <consortium name="Lawrence Berkeley National Laboratory"/>
            <person name="Steindorff A."/>
            <person name="Hensen N."/>
            <person name="Bonometti L."/>
            <person name="Westerberg I."/>
            <person name="Brannstrom I.O."/>
            <person name="Guillou S."/>
            <person name="Cros-Aarteil S."/>
            <person name="Calhoun S."/>
            <person name="Haridas S."/>
            <person name="Kuo A."/>
            <person name="Mondo S."/>
            <person name="Pangilinan J."/>
            <person name="Riley R."/>
            <person name="Labutti K."/>
            <person name="Andreopoulos B."/>
            <person name="Lipzen A."/>
            <person name="Chen C."/>
            <person name="Yanf M."/>
            <person name="Daum C."/>
            <person name="Ng V."/>
            <person name="Clum A."/>
            <person name="Ohm R."/>
            <person name="Martin F."/>
            <person name="Silar P."/>
            <person name="Natvig D."/>
            <person name="Lalanne C."/>
            <person name="Gautier V."/>
            <person name="Ament-Velasquez S.L."/>
            <person name="Kruys A."/>
            <person name="Hutchinson M.I."/>
            <person name="Powell A.J."/>
            <person name="Barry K."/>
            <person name="Miller A.N."/>
            <person name="Grigoriev I.V."/>
            <person name="Debuchy R."/>
            <person name="Gladieux P."/>
            <person name="Thoren M.H."/>
            <person name="Johannesson H."/>
        </authorList>
    </citation>
    <scope>NUCLEOTIDE SEQUENCE</scope>
    <source>
        <strain evidence="1">CBS 123565</strain>
    </source>
</reference>
<dbReference type="EMBL" id="MU853401">
    <property type="protein sequence ID" value="KAK4138700.1"/>
    <property type="molecule type" value="Genomic_DNA"/>
</dbReference>
<dbReference type="Proteomes" id="UP001304895">
    <property type="component" value="Unassembled WGS sequence"/>
</dbReference>
<organism evidence="1 2">
    <name type="scientific">Trichocladium antarcticum</name>
    <dbReference type="NCBI Taxonomy" id="1450529"/>
    <lineage>
        <taxon>Eukaryota</taxon>
        <taxon>Fungi</taxon>
        <taxon>Dikarya</taxon>
        <taxon>Ascomycota</taxon>
        <taxon>Pezizomycotina</taxon>
        <taxon>Sordariomycetes</taxon>
        <taxon>Sordariomycetidae</taxon>
        <taxon>Sordariales</taxon>
        <taxon>Chaetomiaceae</taxon>
        <taxon>Trichocladium</taxon>
    </lineage>
</organism>
<proteinExistence type="predicted"/>
<protein>
    <submittedName>
        <fullName evidence="1">Uncharacterized protein</fullName>
    </submittedName>
</protein>
<evidence type="ECO:0000313" key="1">
    <source>
        <dbReference type="EMBL" id="KAK4138700.1"/>
    </source>
</evidence>
<sequence>MTAHPLGFLLGGVAVANGERNRLNRQQMPSQEESTACLLLAWPRSLREKLEVFHAMDLQVATERTGQDRQNTEHTMCGFLYSRWCQAQYSCLSGVYCRGQDGTDMRRQPLLDLQIKNQASMGLACTGPCEGSHRQQLSNDLRVGLGCWKNVTWLARGLGYVMMALSSSRLARSICNYPCS</sequence>
<keyword evidence="2" id="KW-1185">Reference proteome</keyword>
<gene>
    <name evidence="1" type="ORF">BT67DRAFT_438014</name>
</gene>
<name>A0AAN6UTL9_9PEZI</name>